<dbReference type="PANTHER" id="PTHR45967">
    <property type="entry name" value="G-BOX-BINDING FACTOR 3-RELATED"/>
    <property type="match status" value="1"/>
</dbReference>
<feature type="compositionally biased region" description="Basic and acidic residues" evidence="2">
    <location>
        <begin position="223"/>
        <end position="233"/>
    </location>
</feature>
<protein>
    <recommendedName>
        <fullName evidence="5">BZIP domain-containing protein</fullName>
    </recommendedName>
</protein>
<evidence type="ECO:0000256" key="2">
    <source>
        <dbReference type="SAM" id="MobiDB-lite"/>
    </source>
</evidence>
<reference evidence="4" key="1">
    <citation type="journal article" date="2013" name="Science">
        <title>The Amborella genome and the evolution of flowering plants.</title>
        <authorList>
            <consortium name="Amborella Genome Project"/>
        </authorList>
    </citation>
    <scope>NUCLEOTIDE SEQUENCE [LARGE SCALE GENOMIC DNA]</scope>
</reference>
<proteinExistence type="predicted"/>
<keyword evidence="4" id="KW-1185">Reference proteome</keyword>
<feature type="region of interest" description="Disordered" evidence="2">
    <location>
        <begin position="54"/>
        <end position="73"/>
    </location>
</feature>
<dbReference type="OMA" id="RQAMYEE"/>
<dbReference type="GO" id="GO:0043565">
    <property type="term" value="F:sequence-specific DNA binding"/>
    <property type="evidence" value="ECO:0000318"/>
    <property type="project" value="GO_Central"/>
</dbReference>
<dbReference type="eggNOG" id="ENOG502QVXT">
    <property type="taxonomic scope" value="Eukaryota"/>
</dbReference>
<keyword evidence="1" id="KW-0175">Coiled coil</keyword>
<feature type="coiled-coil region" evidence="1">
    <location>
        <begin position="5"/>
        <end position="39"/>
    </location>
</feature>
<sequence>MKVLCEELTRRAANLALDNESMKREMDLAMQEFLSLKETNQHLKERVAKMFQDEEKQAPDEDPPPETEKPASSPVQAPLVFYNGIHFTPIAWPPILQPLSTTQTPPVSLSNDEDDHLHAASRIHTSQGWGGNFRGSSGPSAFYVLPCPWLFSLYEQGPIPCPCDAPALREDGSLRLCQYDIESSRKPIITSSSCSVENQFDSKAPKIREKTARSVGESQPLLPRERSDRVVGHPSEELGLVPTMNTSIFTINRQSLWAQDAKDTNPNDNVTVMAAHSAELSPEFSPSPCLCQSKRSSDAAAATEARKRRKELTKLKNLHYRQLSRLQW</sequence>
<organism evidence="3 4">
    <name type="scientific">Amborella trichopoda</name>
    <dbReference type="NCBI Taxonomy" id="13333"/>
    <lineage>
        <taxon>Eukaryota</taxon>
        <taxon>Viridiplantae</taxon>
        <taxon>Streptophyta</taxon>
        <taxon>Embryophyta</taxon>
        <taxon>Tracheophyta</taxon>
        <taxon>Spermatophyta</taxon>
        <taxon>Magnoliopsida</taxon>
        <taxon>Amborellales</taxon>
        <taxon>Amborellaceae</taxon>
        <taxon>Amborella</taxon>
    </lineage>
</organism>
<evidence type="ECO:0000256" key="1">
    <source>
        <dbReference type="SAM" id="Coils"/>
    </source>
</evidence>
<dbReference type="EMBL" id="KI392591">
    <property type="protein sequence ID" value="ERN13115.1"/>
    <property type="molecule type" value="Genomic_DNA"/>
</dbReference>
<dbReference type="PANTHER" id="PTHR45967:SF38">
    <property type="entry name" value="G-BOX-BINDING FACTOR 2"/>
    <property type="match status" value="1"/>
</dbReference>
<evidence type="ECO:0000313" key="4">
    <source>
        <dbReference type="Proteomes" id="UP000017836"/>
    </source>
</evidence>
<dbReference type="GO" id="GO:0006355">
    <property type="term" value="P:regulation of DNA-templated transcription"/>
    <property type="evidence" value="ECO:0000318"/>
    <property type="project" value="GO_Central"/>
</dbReference>
<evidence type="ECO:0000313" key="3">
    <source>
        <dbReference type="EMBL" id="ERN13115.1"/>
    </source>
</evidence>
<evidence type="ECO:0008006" key="5">
    <source>
        <dbReference type="Google" id="ProtNLM"/>
    </source>
</evidence>
<dbReference type="InterPro" id="IPR044827">
    <property type="entry name" value="GBF-like"/>
</dbReference>
<feature type="region of interest" description="Disordered" evidence="2">
    <location>
        <begin position="208"/>
        <end position="233"/>
    </location>
</feature>
<gene>
    <name evidence="3" type="ORF">AMTR_s00040p00172280</name>
</gene>
<dbReference type="GO" id="GO:0003700">
    <property type="term" value="F:DNA-binding transcription factor activity"/>
    <property type="evidence" value="ECO:0007669"/>
    <property type="project" value="InterPro"/>
</dbReference>
<dbReference type="HOGENOM" id="CLU_848216_0_0_1"/>
<dbReference type="GO" id="GO:0005634">
    <property type="term" value="C:nucleus"/>
    <property type="evidence" value="ECO:0000318"/>
    <property type="project" value="GO_Central"/>
</dbReference>
<name>W1PZS6_AMBTC</name>
<dbReference type="Gramene" id="ERN13115">
    <property type="protein sequence ID" value="ERN13115"/>
    <property type="gene ID" value="AMTR_s00040p00172280"/>
</dbReference>
<accession>W1PZS6</accession>
<dbReference type="Proteomes" id="UP000017836">
    <property type="component" value="Unassembled WGS sequence"/>
</dbReference>
<dbReference type="AlphaFoldDB" id="W1PZS6"/>